<comment type="similarity">
    <text evidence="1">Belongs to the acetyltransferase family. RimI subfamily.</text>
</comment>
<comment type="caution">
    <text evidence="6">The sequence shown here is derived from an EMBL/GenBank/DDBJ whole genome shotgun (WGS) entry which is preliminary data.</text>
</comment>
<keyword evidence="3 6" id="KW-0808">Transferase</keyword>
<dbReference type="AlphaFoldDB" id="A0A1F5VRV7"/>
<dbReference type="PROSITE" id="PS51186">
    <property type="entry name" value="GNAT"/>
    <property type="match status" value="1"/>
</dbReference>
<accession>A0A1F5VRV7</accession>
<dbReference type="Proteomes" id="UP000178943">
    <property type="component" value="Unassembled WGS sequence"/>
</dbReference>
<dbReference type="InterPro" id="IPR016181">
    <property type="entry name" value="Acyl_CoA_acyltransferase"/>
</dbReference>
<dbReference type="STRING" id="1817863.A2Y62_00290"/>
<dbReference type="CDD" id="cd04301">
    <property type="entry name" value="NAT_SF"/>
    <property type="match status" value="1"/>
</dbReference>
<evidence type="ECO:0000313" key="7">
    <source>
        <dbReference type="Proteomes" id="UP000178943"/>
    </source>
</evidence>
<evidence type="ECO:0000256" key="4">
    <source>
        <dbReference type="ARBA" id="ARBA00023315"/>
    </source>
</evidence>
<dbReference type="Gene3D" id="3.40.630.30">
    <property type="match status" value="1"/>
</dbReference>
<keyword evidence="4" id="KW-0012">Acyltransferase</keyword>
<dbReference type="InterPro" id="IPR000182">
    <property type="entry name" value="GNAT_dom"/>
</dbReference>
<proteinExistence type="inferred from homology"/>
<feature type="domain" description="N-acetyltransferase" evidence="5">
    <location>
        <begin position="21"/>
        <end position="170"/>
    </location>
</feature>
<dbReference type="PANTHER" id="PTHR43420">
    <property type="entry name" value="ACETYLTRANSFERASE"/>
    <property type="match status" value="1"/>
</dbReference>
<dbReference type="InterPro" id="IPR006464">
    <property type="entry name" value="AcTrfase_RimI/Ard1"/>
</dbReference>
<evidence type="ECO:0000259" key="5">
    <source>
        <dbReference type="PROSITE" id="PS51186"/>
    </source>
</evidence>
<dbReference type="NCBIfam" id="TIGR01575">
    <property type="entry name" value="rimI"/>
    <property type="match status" value="1"/>
</dbReference>
<evidence type="ECO:0000256" key="1">
    <source>
        <dbReference type="ARBA" id="ARBA00005395"/>
    </source>
</evidence>
<protein>
    <submittedName>
        <fullName evidence="6">Ribosomal-protein-alanine N-acetyltransferase</fullName>
    </submittedName>
</protein>
<reference evidence="6 7" key="1">
    <citation type="journal article" date="2016" name="Nat. Commun.">
        <title>Thousands of microbial genomes shed light on interconnected biogeochemical processes in an aquifer system.</title>
        <authorList>
            <person name="Anantharaman K."/>
            <person name="Brown C.T."/>
            <person name="Hug L.A."/>
            <person name="Sharon I."/>
            <person name="Castelle C.J."/>
            <person name="Probst A.J."/>
            <person name="Thomas B.C."/>
            <person name="Singh A."/>
            <person name="Wilkins M.J."/>
            <person name="Karaoz U."/>
            <person name="Brodie E.L."/>
            <person name="Williams K.H."/>
            <person name="Hubbard S.S."/>
            <person name="Banfield J.F."/>
        </authorList>
    </citation>
    <scope>NUCLEOTIDE SEQUENCE [LARGE SCALE GENOMIC DNA]</scope>
</reference>
<evidence type="ECO:0000256" key="2">
    <source>
        <dbReference type="ARBA" id="ARBA00022490"/>
    </source>
</evidence>
<dbReference type="SUPFAM" id="SSF55729">
    <property type="entry name" value="Acyl-CoA N-acyltransferases (Nat)"/>
    <property type="match status" value="1"/>
</dbReference>
<keyword evidence="2" id="KW-0963">Cytoplasm</keyword>
<evidence type="ECO:0000313" key="6">
    <source>
        <dbReference type="EMBL" id="OGF66080.1"/>
    </source>
</evidence>
<dbReference type="PANTHER" id="PTHR43420:SF12">
    <property type="entry name" value="N-ACETYLTRANSFERASE DOMAIN-CONTAINING PROTEIN"/>
    <property type="match status" value="1"/>
</dbReference>
<gene>
    <name evidence="6" type="ORF">A2Y62_00290</name>
</gene>
<name>A0A1F5VRV7_9BACT</name>
<dbReference type="Pfam" id="PF00583">
    <property type="entry name" value="Acetyltransf_1"/>
    <property type="match status" value="1"/>
</dbReference>
<dbReference type="GO" id="GO:0008080">
    <property type="term" value="F:N-acetyltransferase activity"/>
    <property type="evidence" value="ECO:0007669"/>
    <property type="project" value="InterPro"/>
</dbReference>
<evidence type="ECO:0000256" key="3">
    <source>
        <dbReference type="ARBA" id="ARBA00022679"/>
    </source>
</evidence>
<sequence>MLSSNKFSDYIIIDSLKKPELFFRFMREEDLDIILRIERASFSAPWSKFYFIHELHVNKNAFLLIMLHQVRYEEIILGYTDLWKEKNILHMANFAIEPRYRNKGYGASFLQFCMYFGDRLSIETIKLEVRVSNDSAIRLYKKAGFQITSLLKRYYIDNNEDGYLMVAEVKNSIKLLQVLI</sequence>
<dbReference type="InterPro" id="IPR050680">
    <property type="entry name" value="YpeA/RimI_acetyltransf"/>
</dbReference>
<dbReference type="EMBL" id="MFGW01000098">
    <property type="protein sequence ID" value="OGF66080.1"/>
    <property type="molecule type" value="Genomic_DNA"/>
</dbReference>
<organism evidence="6 7">
    <name type="scientific">Candidatus Fischerbacteria bacterium RBG_13_37_8</name>
    <dbReference type="NCBI Taxonomy" id="1817863"/>
    <lineage>
        <taxon>Bacteria</taxon>
        <taxon>Candidatus Fischeribacteriota</taxon>
    </lineage>
</organism>